<comment type="caution">
    <text evidence="3">The sequence shown here is derived from an EMBL/GenBank/DDBJ whole genome shotgun (WGS) entry which is preliminary data.</text>
</comment>
<dbReference type="Proteomes" id="UP000023152">
    <property type="component" value="Unassembled WGS sequence"/>
</dbReference>
<gene>
    <name evidence="3" type="ORF">RFI_28765</name>
</gene>
<dbReference type="InterPro" id="IPR001680">
    <property type="entry name" value="WD40_rpt"/>
</dbReference>
<dbReference type="PROSITE" id="PS50082">
    <property type="entry name" value="WD_REPEATS_2"/>
    <property type="match status" value="1"/>
</dbReference>
<name>X6M4P3_RETFI</name>
<organism evidence="3 4">
    <name type="scientific">Reticulomyxa filosa</name>
    <dbReference type="NCBI Taxonomy" id="46433"/>
    <lineage>
        <taxon>Eukaryota</taxon>
        <taxon>Sar</taxon>
        <taxon>Rhizaria</taxon>
        <taxon>Retaria</taxon>
        <taxon>Foraminifera</taxon>
        <taxon>Monothalamids</taxon>
        <taxon>Reticulomyxidae</taxon>
        <taxon>Reticulomyxa</taxon>
    </lineage>
</organism>
<proteinExistence type="predicted"/>
<feature type="repeat" description="WD" evidence="1">
    <location>
        <begin position="1"/>
        <end position="40"/>
    </location>
</feature>
<evidence type="ECO:0000256" key="1">
    <source>
        <dbReference type="PROSITE-ProRule" id="PRU00221"/>
    </source>
</evidence>
<feature type="transmembrane region" description="Helical" evidence="2">
    <location>
        <begin position="45"/>
        <end position="62"/>
    </location>
</feature>
<sequence length="284" mass="33358">MENVNSIDYSTFNGSQFLCSESHDETVRVWNIKRNKQIQILNGNSYIYIVHIIIKIIFVMLFKESTVIKGDKKDYGILCFKFLQLKKKNNHNSLRGINLCYGTGKGTIRFWVKYRFPYKNKVINNYLQISSIILIYKINKLYVCSHFVSILNLNVRKKGHKNTKIFSVRCYKKDEIITMLFLSNVTSATIVQNCKIKTIEKFVKLEHIYNYMNASVVKTMTKDENMFVNVTKVQFCEYCRRDSKKVYEFVNVIGIKSCVFFPIIYFYIASSSFLNGSSLHFFIC</sequence>
<evidence type="ECO:0000256" key="2">
    <source>
        <dbReference type="SAM" id="Phobius"/>
    </source>
</evidence>
<feature type="transmembrane region" description="Helical" evidence="2">
    <location>
        <begin position="249"/>
        <end position="268"/>
    </location>
</feature>
<keyword evidence="1" id="KW-0853">WD repeat</keyword>
<evidence type="ECO:0000313" key="3">
    <source>
        <dbReference type="EMBL" id="ETO08621.1"/>
    </source>
</evidence>
<dbReference type="AlphaFoldDB" id="X6M4P3"/>
<dbReference type="Gene3D" id="2.130.10.10">
    <property type="entry name" value="YVTN repeat-like/Quinoprotein amine dehydrogenase"/>
    <property type="match status" value="1"/>
</dbReference>
<protein>
    <submittedName>
        <fullName evidence="3">Uncharacterized protein</fullName>
    </submittedName>
</protein>
<dbReference type="InterPro" id="IPR036322">
    <property type="entry name" value="WD40_repeat_dom_sf"/>
</dbReference>
<keyword evidence="2" id="KW-1133">Transmembrane helix</keyword>
<keyword evidence="2" id="KW-0472">Membrane</keyword>
<dbReference type="EMBL" id="ASPP01024854">
    <property type="protein sequence ID" value="ETO08621.1"/>
    <property type="molecule type" value="Genomic_DNA"/>
</dbReference>
<keyword evidence="2" id="KW-0812">Transmembrane</keyword>
<evidence type="ECO:0000313" key="4">
    <source>
        <dbReference type="Proteomes" id="UP000023152"/>
    </source>
</evidence>
<dbReference type="SUPFAM" id="SSF50978">
    <property type="entry name" value="WD40 repeat-like"/>
    <property type="match status" value="1"/>
</dbReference>
<dbReference type="InterPro" id="IPR015943">
    <property type="entry name" value="WD40/YVTN_repeat-like_dom_sf"/>
</dbReference>
<keyword evidence="4" id="KW-1185">Reference proteome</keyword>
<reference evidence="3 4" key="1">
    <citation type="journal article" date="2013" name="Curr. Biol.">
        <title>The Genome of the Foraminiferan Reticulomyxa filosa.</title>
        <authorList>
            <person name="Glockner G."/>
            <person name="Hulsmann N."/>
            <person name="Schleicher M."/>
            <person name="Noegel A.A."/>
            <person name="Eichinger L."/>
            <person name="Gallinger C."/>
            <person name="Pawlowski J."/>
            <person name="Sierra R."/>
            <person name="Euteneuer U."/>
            <person name="Pillet L."/>
            <person name="Moustafa A."/>
            <person name="Platzer M."/>
            <person name="Groth M."/>
            <person name="Szafranski K."/>
            <person name="Schliwa M."/>
        </authorList>
    </citation>
    <scope>NUCLEOTIDE SEQUENCE [LARGE SCALE GENOMIC DNA]</scope>
</reference>
<accession>X6M4P3</accession>